<dbReference type="GO" id="GO:0030288">
    <property type="term" value="C:outer membrane-bounded periplasmic space"/>
    <property type="evidence" value="ECO:0007669"/>
    <property type="project" value="TreeGrafter"/>
</dbReference>
<feature type="domain" description="Organic solvent tolerance-like N-terminal" evidence="4">
    <location>
        <begin position="33"/>
        <end position="142"/>
    </location>
</feature>
<protein>
    <recommendedName>
        <fullName evidence="4">Organic solvent tolerance-like N-terminal domain-containing protein</fullName>
    </recommendedName>
</protein>
<evidence type="ECO:0000256" key="2">
    <source>
        <dbReference type="ARBA" id="ARBA00022729"/>
    </source>
</evidence>
<dbReference type="GO" id="GO:0017089">
    <property type="term" value="F:glycolipid transfer activity"/>
    <property type="evidence" value="ECO:0007669"/>
    <property type="project" value="TreeGrafter"/>
</dbReference>
<dbReference type="PANTHER" id="PTHR36504">
    <property type="entry name" value="LIPOPOLYSACCHARIDE EXPORT SYSTEM PROTEIN LPTA"/>
    <property type="match status" value="1"/>
</dbReference>
<dbReference type="Pfam" id="PF03968">
    <property type="entry name" value="LptD_N"/>
    <property type="match status" value="1"/>
</dbReference>
<dbReference type="GO" id="GO:0015920">
    <property type="term" value="P:lipopolysaccharide transport"/>
    <property type="evidence" value="ECO:0007669"/>
    <property type="project" value="InterPro"/>
</dbReference>
<dbReference type="NCBIfam" id="TIGR03002">
    <property type="entry name" value="outer_YhbN_LptA"/>
    <property type="match status" value="1"/>
</dbReference>
<dbReference type="HAMAP" id="MF_01914">
    <property type="entry name" value="LPS_assembly_LptA"/>
    <property type="match status" value="1"/>
</dbReference>
<keyword evidence="3" id="KW-0574">Periplasm</keyword>
<keyword evidence="2" id="KW-0732">Signal</keyword>
<organism evidence="5">
    <name type="scientific">hydrothermal vent metagenome</name>
    <dbReference type="NCBI Taxonomy" id="652676"/>
    <lineage>
        <taxon>unclassified sequences</taxon>
        <taxon>metagenomes</taxon>
        <taxon>ecological metagenomes</taxon>
    </lineage>
</organism>
<evidence type="ECO:0000256" key="3">
    <source>
        <dbReference type="ARBA" id="ARBA00022764"/>
    </source>
</evidence>
<sequence>MLLIKKPLFLLIAVILLPSVSFALSSDQDQPIKIKADNVKLNEKTGISVYNGNVIFTQGSLILKGNKIVIHQPDGRVSKIIVTGKPARFQQQQDNVNQLVQAKAGKMEFITDDERVYLSQNASVSQGANLLKGEQIEYNTRNSTVTAQKGTGNKNRVHAVIEPDKSGEDKK</sequence>
<dbReference type="InterPro" id="IPR052037">
    <property type="entry name" value="LPS_export_LptA"/>
</dbReference>
<dbReference type="GO" id="GO:0001530">
    <property type="term" value="F:lipopolysaccharide binding"/>
    <property type="evidence" value="ECO:0007669"/>
    <property type="project" value="InterPro"/>
</dbReference>
<evidence type="ECO:0000259" key="4">
    <source>
        <dbReference type="Pfam" id="PF03968"/>
    </source>
</evidence>
<reference evidence="5" key="1">
    <citation type="submission" date="2018-06" db="EMBL/GenBank/DDBJ databases">
        <authorList>
            <person name="Zhirakovskaya E."/>
        </authorList>
    </citation>
    <scope>NUCLEOTIDE SEQUENCE</scope>
</reference>
<proteinExistence type="inferred from homology"/>
<dbReference type="PANTHER" id="PTHR36504:SF1">
    <property type="entry name" value="LIPOPOLYSACCHARIDE EXPORT SYSTEM PROTEIN LPTA"/>
    <property type="match status" value="1"/>
</dbReference>
<dbReference type="Gene3D" id="2.60.450.10">
    <property type="entry name" value="Lipopolysaccharide (LPS) transport protein A like domain"/>
    <property type="match status" value="1"/>
</dbReference>
<dbReference type="GO" id="GO:0009279">
    <property type="term" value="C:cell outer membrane"/>
    <property type="evidence" value="ECO:0007669"/>
    <property type="project" value="TreeGrafter"/>
</dbReference>
<evidence type="ECO:0000313" key="5">
    <source>
        <dbReference type="EMBL" id="VAW96873.1"/>
    </source>
</evidence>
<gene>
    <name evidence="5" type="ORF">MNBD_GAMMA23-1354</name>
</gene>
<keyword evidence="1" id="KW-0813">Transport</keyword>
<dbReference type="InterPro" id="IPR014340">
    <property type="entry name" value="LptA"/>
</dbReference>
<dbReference type="EMBL" id="UOFT01000054">
    <property type="protein sequence ID" value="VAW96873.1"/>
    <property type="molecule type" value="Genomic_DNA"/>
</dbReference>
<dbReference type="AlphaFoldDB" id="A0A3B1AA22"/>
<name>A0A3B1AA22_9ZZZZ</name>
<accession>A0A3B1AA22</accession>
<dbReference type="InterPro" id="IPR005653">
    <property type="entry name" value="OstA-like_N"/>
</dbReference>
<evidence type="ECO:0000256" key="1">
    <source>
        <dbReference type="ARBA" id="ARBA00022448"/>
    </source>
</evidence>